<dbReference type="InterPro" id="IPR005515">
    <property type="entry name" value="VOMI"/>
</dbReference>
<reference evidence="2" key="1">
    <citation type="submission" date="2021-11" db="EMBL/GenBank/DDBJ databases">
        <authorList>
            <person name="Schell T."/>
        </authorList>
    </citation>
    <scope>NUCLEOTIDE SEQUENCE</scope>
    <source>
        <strain evidence="2">M5</strain>
    </source>
</reference>
<evidence type="ECO:0000313" key="2">
    <source>
        <dbReference type="EMBL" id="CAH0102171.1"/>
    </source>
</evidence>
<comment type="caution">
    <text evidence="2">The sequence shown here is derived from an EMBL/GenBank/DDBJ whole genome shotgun (WGS) entry which is preliminary data.</text>
</comment>
<evidence type="ECO:0008006" key="4">
    <source>
        <dbReference type="Google" id="ProtNLM"/>
    </source>
</evidence>
<evidence type="ECO:0000313" key="3">
    <source>
        <dbReference type="Proteomes" id="UP000789390"/>
    </source>
</evidence>
<protein>
    <recommendedName>
        <fullName evidence="4">Vitelline membrane outer layer protein 1</fullName>
    </recommendedName>
</protein>
<dbReference type="AlphaFoldDB" id="A0A8J2WKF4"/>
<feature type="chain" id="PRO_5035202924" description="Vitelline membrane outer layer protein 1" evidence="1">
    <location>
        <begin position="22"/>
        <end position="162"/>
    </location>
</feature>
<dbReference type="Proteomes" id="UP000789390">
    <property type="component" value="Unassembled WGS sequence"/>
</dbReference>
<organism evidence="2 3">
    <name type="scientific">Daphnia galeata</name>
    <dbReference type="NCBI Taxonomy" id="27404"/>
    <lineage>
        <taxon>Eukaryota</taxon>
        <taxon>Metazoa</taxon>
        <taxon>Ecdysozoa</taxon>
        <taxon>Arthropoda</taxon>
        <taxon>Crustacea</taxon>
        <taxon>Branchiopoda</taxon>
        <taxon>Diplostraca</taxon>
        <taxon>Cladocera</taxon>
        <taxon>Anomopoda</taxon>
        <taxon>Daphniidae</taxon>
        <taxon>Daphnia</taxon>
    </lineage>
</organism>
<dbReference type="PANTHER" id="PTHR18841:SF0">
    <property type="entry name" value="VITELLINE MEMBRANE OUTER LAYER 1 HOMOLOG A-RELATED"/>
    <property type="match status" value="1"/>
</dbReference>
<dbReference type="EMBL" id="CAKKLH010000075">
    <property type="protein sequence ID" value="CAH0102171.1"/>
    <property type="molecule type" value="Genomic_DNA"/>
</dbReference>
<dbReference type="Pfam" id="PF03762">
    <property type="entry name" value="VOMI"/>
    <property type="match status" value="1"/>
</dbReference>
<accession>A0A8J2WKF4</accession>
<dbReference type="GO" id="GO:0005615">
    <property type="term" value="C:extracellular space"/>
    <property type="evidence" value="ECO:0007669"/>
    <property type="project" value="TreeGrafter"/>
</dbReference>
<gene>
    <name evidence="2" type="ORF">DGAL_LOCUS4561</name>
</gene>
<dbReference type="SUPFAM" id="SSF51092">
    <property type="entry name" value="Vitelline membrane outer protein-I (VMO-I)"/>
    <property type="match status" value="1"/>
</dbReference>
<sequence length="162" mass="17579">MFSITSYFFCFSLVMASAVMGQEEKVITSRQFPRTRNELATVLFDDTALNTIVIYCNDELATNFTSTPGFSGDYQLLNTCPFGGYMTAAGSEADNTAANDIRFMCSNGYEIKGPGNTGGMWGEESGECADGICGMETLIQPYDGGIGHYDNTALNDVRFTCC</sequence>
<keyword evidence="1" id="KW-0732">Signal</keyword>
<dbReference type="InterPro" id="IPR036706">
    <property type="entry name" value="VOMI_sf"/>
</dbReference>
<dbReference type="PANTHER" id="PTHR18841">
    <property type="entry name" value="VITELLINE MEMBRANE OUTER LAYER PROTEIN I-RELATED"/>
    <property type="match status" value="1"/>
</dbReference>
<dbReference type="OrthoDB" id="6341143at2759"/>
<evidence type="ECO:0000256" key="1">
    <source>
        <dbReference type="SAM" id="SignalP"/>
    </source>
</evidence>
<name>A0A8J2WKF4_9CRUS</name>
<proteinExistence type="predicted"/>
<dbReference type="Gene3D" id="2.100.10.20">
    <property type="entry name" value="Vitelline membrane outer layer protein I (VOMI)"/>
    <property type="match status" value="1"/>
</dbReference>
<feature type="signal peptide" evidence="1">
    <location>
        <begin position="1"/>
        <end position="21"/>
    </location>
</feature>
<keyword evidence="3" id="KW-1185">Reference proteome</keyword>